<dbReference type="SUPFAM" id="SSF160350">
    <property type="entry name" value="Rnp2-like"/>
    <property type="match status" value="1"/>
</dbReference>
<dbReference type="InterPro" id="IPR038085">
    <property type="entry name" value="Rnp2-like_sf"/>
</dbReference>
<comment type="subcellular location">
    <subcellularLocation>
        <location evidence="2">Cytoplasm</location>
    </subcellularLocation>
</comment>
<dbReference type="EC" id="3.1.26.5" evidence="2"/>
<keyword evidence="2" id="KW-0963">Cytoplasm</keyword>
<dbReference type="AlphaFoldDB" id="A0A7J3ZN55"/>
<keyword evidence="2" id="KW-0378">Hydrolase</keyword>
<keyword evidence="3" id="KW-0472">Membrane</keyword>
<dbReference type="EMBL" id="DRZC01000076">
    <property type="protein sequence ID" value="HHQ80880.1"/>
    <property type="molecule type" value="Genomic_DNA"/>
</dbReference>
<proteinExistence type="inferred from homology"/>
<name>A0A7J3ZN55_9CREN</name>
<sequence length="168" mass="19253">MSYDLLFELTLALLLVALLAATIRFYTRTMRLAARIQEIERLLSAILKHEKLVPTSRALNQQLKKRKRYIVFRVISEAPIKTEDLERAIEETLTTLFGKPSIGDSRFSLVYHSDESGYGIIRVSSDWKNRAILALSLVREVNRSKTFIVPIRTTGTIRKARETISSRS</sequence>
<dbReference type="GO" id="GO:0005737">
    <property type="term" value="C:cytoplasm"/>
    <property type="evidence" value="ECO:0007669"/>
    <property type="project" value="UniProtKB-SubCell"/>
</dbReference>
<keyword evidence="2" id="KW-0255">Endonuclease</keyword>
<dbReference type="PANTHER" id="PTHR15441:SF2">
    <property type="entry name" value="RIBONUCLEASE P_MRP PROTEIN SUBUNIT POP5"/>
    <property type="match status" value="1"/>
</dbReference>
<gene>
    <name evidence="2" type="primary">rnp2</name>
    <name evidence="4" type="ORF">ENM78_05475</name>
</gene>
<dbReference type="InterPro" id="IPR002759">
    <property type="entry name" value="Pop5/Rpp14/Rnp2-like"/>
</dbReference>
<dbReference type="PANTHER" id="PTHR15441">
    <property type="entry name" value="RIBONUCLEASE P PROTEIN SUBUNIT P14"/>
    <property type="match status" value="1"/>
</dbReference>
<protein>
    <recommendedName>
        <fullName evidence="2">Ribonuclease P protein component 2</fullName>
        <shortName evidence="2">RNase P component 2</shortName>
        <ecNumber evidence="2">3.1.26.5</ecNumber>
    </recommendedName>
    <alternativeName>
        <fullName evidence="2">Pop5</fullName>
    </alternativeName>
</protein>
<comment type="similarity">
    <text evidence="2">Belongs to the eukaryotic/archaeal RNase P protein component 2 family.</text>
</comment>
<evidence type="ECO:0000313" key="4">
    <source>
        <dbReference type="EMBL" id="HHQ80880.1"/>
    </source>
</evidence>
<dbReference type="GO" id="GO:0001682">
    <property type="term" value="P:tRNA 5'-leader removal"/>
    <property type="evidence" value="ECO:0007669"/>
    <property type="project" value="UniProtKB-UniRule"/>
</dbReference>
<evidence type="ECO:0000256" key="3">
    <source>
        <dbReference type="SAM" id="Phobius"/>
    </source>
</evidence>
<comment type="caution">
    <text evidence="4">The sequence shown here is derived from an EMBL/GenBank/DDBJ whole genome shotgun (WGS) entry which is preliminary data.</text>
</comment>
<feature type="transmembrane region" description="Helical" evidence="3">
    <location>
        <begin position="6"/>
        <end position="26"/>
    </location>
</feature>
<dbReference type="Gene3D" id="3.30.70.3250">
    <property type="entry name" value="Ribonuclease P, Pop5 subunit"/>
    <property type="match status" value="1"/>
</dbReference>
<dbReference type="HAMAP" id="MF_00755">
    <property type="entry name" value="RNase_P_2"/>
    <property type="match status" value="1"/>
</dbReference>
<accession>A0A7J3ZN55</accession>
<keyword evidence="1 2" id="KW-0819">tRNA processing</keyword>
<keyword evidence="3" id="KW-0812">Transmembrane</keyword>
<dbReference type="GO" id="GO:0030677">
    <property type="term" value="C:ribonuclease P complex"/>
    <property type="evidence" value="ECO:0007669"/>
    <property type="project" value="UniProtKB-UniRule"/>
</dbReference>
<reference evidence="4" key="1">
    <citation type="journal article" date="2020" name="mSystems">
        <title>Genome- and Community-Level Interaction Insights into Carbon Utilization and Element Cycling Functions of Hydrothermarchaeota in Hydrothermal Sediment.</title>
        <authorList>
            <person name="Zhou Z."/>
            <person name="Liu Y."/>
            <person name="Xu W."/>
            <person name="Pan J."/>
            <person name="Luo Z.H."/>
            <person name="Li M."/>
        </authorList>
    </citation>
    <scope>NUCLEOTIDE SEQUENCE [LARGE SCALE GENOMIC DNA]</scope>
    <source>
        <strain evidence="4">SpSt-1116</strain>
    </source>
</reference>
<dbReference type="Pfam" id="PF01900">
    <property type="entry name" value="RNase_P_Rpp14"/>
    <property type="match status" value="1"/>
</dbReference>
<evidence type="ECO:0000256" key="2">
    <source>
        <dbReference type="HAMAP-Rule" id="MF_00755"/>
    </source>
</evidence>
<evidence type="ECO:0000256" key="1">
    <source>
        <dbReference type="ARBA" id="ARBA00022694"/>
    </source>
</evidence>
<comment type="function">
    <text evidence="2">Part of ribonuclease P, a protein complex that generates mature tRNA molecules by cleaving their 5'-ends.</text>
</comment>
<dbReference type="GO" id="GO:0004526">
    <property type="term" value="F:ribonuclease P activity"/>
    <property type="evidence" value="ECO:0007669"/>
    <property type="project" value="UniProtKB-UniRule"/>
</dbReference>
<organism evidence="4">
    <name type="scientific">Fervidicoccus fontis</name>
    <dbReference type="NCBI Taxonomy" id="683846"/>
    <lineage>
        <taxon>Archaea</taxon>
        <taxon>Thermoproteota</taxon>
        <taxon>Thermoprotei</taxon>
        <taxon>Fervidicoccales</taxon>
        <taxon>Fervidicoccaceae</taxon>
        <taxon>Fervidicoccus</taxon>
    </lineage>
</organism>
<comment type="subunit">
    <text evidence="2">Consists of a catalytic RNA component and at least 4-5 protein subunits.</text>
</comment>
<comment type="catalytic activity">
    <reaction evidence="2">
        <text>Endonucleolytic cleavage of RNA, removing 5'-extranucleotides from tRNA precursor.</text>
        <dbReference type="EC" id="3.1.26.5"/>
    </reaction>
</comment>
<keyword evidence="2" id="KW-0540">Nuclease</keyword>
<keyword evidence="3" id="KW-1133">Transmembrane helix</keyword>